<gene>
    <name evidence="2" type="ORF">F4827_002469</name>
</gene>
<keyword evidence="1" id="KW-1133">Transmembrane helix</keyword>
<comment type="caution">
    <text evidence="2">The sequence shown here is derived from an EMBL/GenBank/DDBJ whole genome shotgun (WGS) entry which is preliminary data.</text>
</comment>
<reference evidence="2 3" key="1">
    <citation type="submission" date="2020-08" db="EMBL/GenBank/DDBJ databases">
        <title>Above-ground endophytic microbial communities from plants in different locations in the United States.</title>
        <authorList>
            <person name="Frank C."/>
        </authorList>
    </citation>
    <scope>NUCLEOTIDE SEQUENCE [LARGE SCALE GENOMIC DNA]</scope>
    <source>
        <strain evidence="2 3">WP4_2_2</strain>
    </source>
</reference>
<dbReference type="Proteomes" id="UP000571554">
    <property type="component" value="Unassembled WGS sequence"/>
</dbReference>
<feature type="transmembrane region" description="Helical" evidence="1">
    <location>
        <begin position="438"/>
        <end position="459"/>
    </location>
</feature>
<keyword evidence="3" id="KW-1185">Reference proteome</keyword>
<sequence length="482" mass="53899">MSFQWNPRFPPERQRHEAPSAWFYLVLFVMIACVAAVGVLHNLPKSGPVPWDKILRYGIAMPLCFWMGVCYLAYWLIFDIQATEVADYNRSRWHDMAGWQRQSRSGVALLESVILTPEPDLAERMLALEGKVPDNPGKVMALADIATEEGGSRVANLLDVLLAPMAKMLAQVAKSGSFEIVIQCEKSDVHREVLAAWARLELPEAPVVRSLDNRRDVGFADWWFEEAERPRYGYERDRTPQYRLLLAWHLHEGGTDVEQMASEAAVALLLGSRALMAGKPDTKRQAWLLRQITAEADQVETSLAALLKAGQVPSERIRHFWYSGLKKLPQHATLGAVRDSGLKVDMHAVDTVIGPQAPVMRWVLQALAAKMVLFGQGAHLIALPHEQGVSFNLVVKEPAPVDVPWKDEYGYGLALGPEHVALPCFWVGFMLLSPDTGWSTTDTICTCALGIFMVVFFFIRHPVLFRSMVESVLDFAAQMIGL</sequence>
<feature type="transmembrane region" description="Helical" evidence="1">
    <location>
        <begin position="411"/>
        <end position="432"/>
    </location>
</feature>
<dbReference type="EMBL" id="JACHBW010000006">
    <property type="protein sequence ID" value="MBB6102617.1"/>
    <property type="molecule type" value="Genomic_DNA"/>
</dbReference>
<keyword evidence="1" id="KW-0812">Transmembrane</keyword>
<feature type="transmembrane region" description="Helical" evidence="1">
    <location>
        <begin position="21"/>
        <end position="42"/>
    </location>
</feature>
<dbReference type="RefSeq" id="WP_183724174.1">
    <property type="nucleotide sequence ID" value="NZ_JACHBW010000006.1"/>
</dbReference>
<protein>
    <submittedName>
        <fullName evidence="2">Uncharacterized protein</fullName>
    </submittedName>
</protein>
<accession>A0A7W9TWB5</accession>
<keyword evidence="1" id="KW-0472">Membrane</keyword>
<organism evidence="2 3">
    <name type="scientific">Paraburkholderia bannensis</name>
    <dbReference type="NCBI Taxonomy" id="765414"/>
    <lineage>
        <taxon>Bacteria</taxon>
        <taxon>Pseudomonadati</taxon>
        <taxon>Pseudomonadota</taxon>
        <taxon>Betaproteobacteria</taxon>
        <taxon>Burkholderiales</taxon>
        <taxon>Burkholderiaceae</taxon>
        <taxon>Paraburkholderia</taxon>
    </lineage>
</organism>
<feature type="transmembrane region" description="Helical" evidence="1">
    <location>
        <begin position="54"/>
        <end position="77"/>
    </location>
</feature>
<dbReference type="AlphaFoldDB" id="A0A7W9TWB5"/>
<proteinExistence type="predicted"/>
<name>A0A7W9TWB5_9BURK</name>
<evidence type="ECO:0000313" key="2">
    <source>
        <dbReference type="EMBL" id="MBB6102617.1"/>
    </source>
</evidence>
<evidence type="ECO:0000256" key="1">
    <source>
        <dbReference type="SAM" id="Phobius"/>
    </source>
</evidence>
<evidence type="ECO:0000313" key="3">
    <source>
        <dbReference type="Proteomes" id="UP000571554"/>
    </source>
</evidence>